<keyword evidence="2" id="KW-1185">Reference proteome</keyword>
<accession>A0A0L7QY40</accession>
<sequence length="67" mass="7551">MMVESYGITALRRASNVFCILKLLFKHKIIKGLNTYQTYHSQFSLIISINDPTKLLLSCSLNSTTLG</sequence>
<gene>
    <name evidence="1" type="ORF">WH47_02924</name>
</gene>
<dbReference type="Proteomes" id="UP000053825">
    <property type="component" value="Unassembled WGS sequence"/>
</dbReference>
<protein>
    <submittedName>
        <fullName evidence="1">Uncharacterized protein</fullName>
    </submittedName>
</protein>
<organism evidence="1 2">
    <name type="scientific">Habropoda laboriosa</name>
    <dbReference type="NCBI Taxonomy" id="597456"/>
    <lineage>
        <taxon>Eukaryota</taxon>
        <taxon>Metazoa</taxon>
        <taxon>Ecdysozoa</taxon>
        <taxon>Arthropoda</taxon>
        <taxon>Hexapoda</taxon>
        <taxon>Insecta</taxon>
        <taxon>Pterygota</taxon>
        <taxon>Neoptera</taxon>
        <taxon>Endopterygota</taxon>
        <taxon>Hymenoptera</taxon>
        <taxon>Apocrita</taxon>
        <taxon>Aculeata</taxon>
        <taxon>Apoidea</taxon>
        <taxon>Anthophila</taxon>
        <taxon>Apidae</taxon>
        <taxon>Habropoda</taxon>
    </lineage>
</organism>
<evidence type="ECO:0000313" key="1">
    <source>
        <dbReference type="EMBL" id="KOC63528.1"/>
    </source>
</evidence>
<evidence type="ECO:0000313" key="2">
    <source>
        <dbReference type="Proteomes" id="UP000053825"/>
    </source>
</evidence>
<dbReference type="EMBL" id="KQ414695">
    <property type="protein sequence ID" value="KOC63528.1"/>
    <property type="molecule type" value="Genomic_DNA"/>
</dbReference>
<name>A0A0L7QY40_9HYME</name>
<reference evidence="1 2" key="1">
    <citation type="submission" date="2015-07" db="EMBL/GenBank/DDBJ databases">
        <title>The genome of Habropoda laboriosa.</title>
        <authorList>
            <person name="Pan H."/>
            <person name="Kapheim K."/>
        </authorList>
    </citation>
    <scope>NUCLEOTIDE SEQUENCE [LARGE SCALE GENOMIC DNA]</scope>
    <source>
        <strain evidence="1">0110345459</strain>
    </source>
</reference>
<dbReference type="AlphaFoldDB" id="A0A0L7QY40"/>
<proteinExistence type="predicted"/>